<evidence type="ECO:0000259" key="9">
    <source>
        <dbReference type="Pfam" id="PF00725"/>
    </source>
</evidence>
<dbReference type="PROSITE" id="PS00067">
    <property type="entry name" value="3HCDH"/>
    <property type="match status" value="1"/>
</dbReference>
<name>A0ABN7UEE8_GIGMA</name>
<keyword evidence="5" id="KW-0560">Oxidoreductase</keyword>
<dbReference type="SUPFAM" id="SSF48179">
    <property type="entry name" value="6-phosphogluconate dehydrogenase C-terminal domain-like"/>
    <property type="match status" value="1"/>
</dbReference>
<dbReference type="InterPro" id="IPR008927">
    <property type="entry name" value="6-PGluconate_DH-like_C_sf"/>
</dbReference>
<keyword evidence="7" id="KW-0496">Mitochondrion</keyword>
<evidence type="ECO:0000256" key="4">
    <source>
        <dbReference type="ARBA" id="ARBA00013000"/>
    </source>
</evidence>
<evidence type="ECO:0000259" key="10">
    <source>
        <dbReference type="Pfam" id="PF02737"/>
    </source>
</evidence>
<dbReference type="Gene3D" id="1.10.1040.10">
    <property type="entry name" value="N-(1-d-carboxylethyl)-l-norvaline Dehydrogenase, domain 2"/>
    <property type="match status" value="1"/>
</dbReference>
<feature type="domain" description="3-hydroxyacyl-CoA dehydrogenase C-terminal" evidence="9">
    <location>
        <begin position="222"/>
        <end position="310"/>
    </location>
</feature>
<dbReference type="EMBL" id="CAJVQB010002473">
    <property type="protein sequence ID" value="CAG8576239.1"/>
    <property type="molecule type" value="Genomic_DNA"/>
</dbReference>
<dbReference type="PANTHER" id="PTHR43561:SF3">
    <property type="entry name" value="HYDROXYACYL-COENZYME A DEHYDROGENASE, MITOCHONDRIAL"/>
    <property type="match status" value="1"/>
</dbReference>
<dbReference type="InterPro" id="IPR006176">
    <property type="entry name" value="3-OHacyl-CoA_DH_NAD-bd"/>
</dbReference>
<evidence type="ECO:0000256" key="3">
    <source>
        <dbReference type="ARBA" id="ARBA00009463"/>
    </source>
</evidence>
<organism evidence="11 12">
    <name type="scientific">Gigaspora margarita</name>
    <dbReference type="NCBI Taxonomy" id="4874"/>
    <lineage>
        <taxon>Eukaryota</taxon>
        <taxon>Fungi</taxon>
        <taxon>Fungi incertae sedis</taxon>
        <taxon>Mucoromycota</taxon>
        <taxon>Glomeromycotina</taxon>
        <taxon>Glomeromycetes</taxon>
        <taxon>Diversisporales</taxon>
        <taxon>Gigasporaceae</taxon>
        <taxon>Gigaspora</taxon>
    </lineage>
</organism>
<comment type="caution">
    <text evidence="11">The sequence shown here is derived from an EMBL/GenBank/DDBJ whole genome shotgun (WGS) entry which is preliminary data.</text>
</comment>
<evidence type="ECO:0000313" key="12">
    <source>
        <dbReference type="Proteomes" id="UP000789901"/>
    </source>
</evidence>
<gene>
    <name evidence="11" type="ORF">GMARGA_LOCUS5729</name>
</gene>
<dbReference type="Pfam" id="PF00725">
    <property type="entry name" value="3HCDH"/>
    <property type="match status" value="1"/>
</dbReference>
<keyword evidence="12" id="KW-1185">Reference proteome</keyword>
<feature type="domain" description="3-hydroxyacyl-CoA dehydrogenase NAD binding" evidence="10">
    <location>
        <begin position="39"/>
        <end position="220"/>
    </location>
</feature>
<evidence type="ECO:0000256" key="2">
    <source>
        <dbReference type="ARBA" id="ARBA00005189"/>
    </source>
</evidence>
<dbReference type="InterPro" id="IPR013328">
    <property type="entry name" value="6PGD_dom2"/>
</dbReference>
<dbReference type="EC" id="1.1.1.35" evidence="4"/>
<dbReference type="InterPro" id="IPR052242">
    <property type="entry name" value="Mito_3-hydroxyacyl-CoA_DH"/>
</dbReference>
<evidence type="ECO:0000256" key="1">
    <source>
        <dbReference type="ARBA" id="ARBA00004305"/>
    </source>
</evidence>
<dbReference type="SUPFAM" id="SSF51735">
    <property type="entry name" value="NAD(P)-binding Rossmann-fold domains"/>
    <property type="match status" value="1"/>
</dbReference>
<sequence length="369" mass="40633">MSQLFRSACQFSTRLSTKNFLRPLIVSNAFSTSPRDIQNITVYGSGLMGAGIVQVAAQNGFKVTMVDIEESFLENGINIIKTSLKRQFKDDANKQKEAIESTLSNIKTSTDPSKSAENADLIVEAIIENIQKKQDLFTKLDSVAPQSAIFTSNTSSLPIIEIAKITKRGDKFAGLHFFNPVPRMKLVEVIKTENTSDETYESLIEVAKKMQKTPVTCKDTPGFIVNRLLVPYLLEAIRLYERGDATFKDIDTAMKLGAGMPMGPFELSDFVGLDTLKSICDGWRDSNKVDTNLVASIKVLDDLVKEGKRGLVDELLGVLIRTKQPKGTIGIIVNPSMDSFTPGTINAILEIAEPPEPSELELYSRISSL</sequence>
<comment type="similarity">
    <text evidence="3">Belongs to the 3-hydroxyacyl-CoA dehydrogenase family.</text>
</comment>
<dbReference type="InterPro" id="IPR006180">
    <property type="entry name" value="3-OHacyl-CoA_DH_CS"/>
</dbReference>
<dbReference type="InterPro" id="IPR006108">
    <property type="entry name" value="3HC_DH_C"/>
</dbReference>
<comment type="pathway">
    <text evidence="2">Lipid metabolism.</text>
</comment>
<evidence type="ECO:0000256" key="8">
    <source>
        <dbReference type="ARBA" id="ARBA00049556"/>
    </source>
</evidence>
<evidence type="ECO:0000256" key="7">
    <source>
        <dbReference type="ARBA" id="ARBA00023128"/>
    </source>
</evidence>
<comment type="catalytic activity">
    <reaction evidence="8">
        <text>a (3S)-3-hydroxyacyl-CoA + NAD(+) = a 3-oxoacyl-CoA + NADH + H(+)</text>
        <dbReference type="Rhea" id="RHEA:22432"/>
        <dbReference type="ChEBI" id="CHEBI:15378"/>
        <dbReference type="ChEBI" id="CHEBI:57318"/>
        <dbReference type="ChEBI" id="CHEBI:57540"/>
        <dbReference type="ChEBI" id="CHEBI:57945"/>
        <dbReference type="ChEBI" id="CHEBI:90726"/>
        <dbReference type="EC" id="1.1.1.35"/>
    </reaction>
</comment>
<dbReference type="Gene3D" id="3.40.50.720">
    <property type="entry name" value="NAD(P)-binding Rossmann-like Domain"/>
    <property type="match status" value="1"/>
</dbReference>
<evidence type="ECO:0000313" key="11">
    <source>
        <dbReference type="EMBL" id="CAG8576239.1"/>
    </source>
</evidence>
<evidence type="ECO:0000256" key="5">
    <source>
        <dbReference type="ARBA" id="ARBA00023002"/>
    </source>
</evidence>
<accession>A0ABN7UEE8</accession>
<reference evidence="11 12" key="1">
    <citation type="submission" date="2021-06" db="EMBL/GenBank/DDBJ databases">
        <authorList>
            <person name="Kallberg Y."/>
            <person name="Tangrot J."/>
            <person name="Rosling A."/>
        </authorList>
    </citation>
    <scope>NUCLEOTIDE SEQUENCE [LARGE SCALE GENOMIC DNA]</scope>
    <source>
        <strain evidence="11 12">120-4 pot B 10/14</strain>
    </source>
</reference>
<dbReference type="PANTHER" id="PTHR43561">
    <property type="match status" value="1"/>
</dbReference>
<dbReference type="Proteomes" id="UP000789901">
    <property type="component" value="Unassembled WGS sequence"/>
</dbReference>
<evidence type="ECO:0000256" key="6">
    <source>
        <dbReference type="ARBA" id="ARBA00023027"/>
    </source>
</evidence>
<protein>
    <recommendedName>
        <fullName evidence="4">3-hydroxyacyl-CoA dehydrogenase</fullName>
        <ecNumber evidence="4">1.1.1.35</ecNumber>
    </recommendedName>
</protein>
<keyword evidence="6" id="KW-0520">NAD</keyword>
<proteinExistence type="inferred from homology"/>
<dbReference type="Pfam" id="PF02737">
    <property type="entry name" value="3HCDH_N"/>
    <property type="match status" value="1"/>
</dbReference>
<comment type="subcellular location">
    <subcellularLocation>
        <location evidence="1">Mitochondrion matrix</location>
    </subcellularLocation>
</comment>
<dbReference type="InterPro" id="IPR036291">
    <property type="entry name" value="NAD(P)-bd_dom_sf"/>
</dbReference>